<feature type="compositionally biased region" description="Low complexity" evidence="1">
    <location>
        <begin position="156"/>
        <end position="174"/>
    </location>
</feature>
<reference evidence="2" key="1">
    <citation type="submission" date="2021-01" db="EMBL/GenBank/DDBJ databases">
        <authorList>
            <person name="Corre E."/>
            <person name="Pelletier E."/>
            <person name="Niang G."/>
            <person name="Scheremetjew M."/>
            <person name="Finn R."/>
            <person name="Kale V."/>
            <person name="Holt S."/>
            <person name="Cochrane G."/>
            <person name="Meng A."/>
            <person name="Brown T."/>
            <person name="Cohen L."/>
        </authorList>
    </citation>
    <scope>NUCLEOTIDE SEQUENCE</scope>
    <source>
        <strain evidence="2">CCAP 955/1</strain>
    </source>
</reference>
<feature type="region of interest" description="Disordered" evidence="1">
    <location>
        <begin position="156"/>
        <end position="176"/>
    </location>
</feature>
<proteinExistence type="predicted"/>
<feature type="region of interest" description="Disordered" evidence="1">
    <location>
        <begin position="66"/>
        <end position="103"/>
    </location>
</feature>
<evidence type="ECO:0000256" key="1">
    <source>
        <dbReference type="SAM" id="MobiDB-lite"/>
    </source>
</evidence>
<organism evidence="2">
    <name type="scientific">Spumella elongata</name>
    <dbReference type="NCBI Taxonomy" id="89044"/>
    <lineage>
        <taxon>Eukaryota</taxon>
        <taxon>Sar</taxon>
        <taxon>Stramenopiles</taxon>
        <taxon>Ochrophyta</taxon>
        <taxon>Chrysophyceae</taxon>
        <taxon>Chromulinales</taxon>
        <taxon>Chromulinaceae</taxon>
        <taxon>Spumella</taxon>
    </lineage>
</organism>
<evidence type="ECO:0000313" key="2">
    <source>
        <dbReference type="EMBL" id="CAE0273001.1"/>
    </source>
</evidence>
<accession>A0A7S3GPM2</accession>
<feature type="compositionally biased region" description="Polar residues" evidence="1">
    <location>
        <begin position="88"/>
        <end position="99"/>
    </location>
</feature>
<sequence length="235" mass="25454">MFSEEEKTVLFKAYLMKTNRQKQDRIRQGKRQPLTTTQSLLASFTNFFHSPAPAVSKNVNLASDSNSASITNARPKPGRRAQEYAEVSVQSGGEGSTTRLYGASAKVPRTASIGEDAPTHDRILELAPLSSSSYAALSSDETHTPPNLIPHITYSNKNTASNHTTSNNTSAHTDSLGHTHTPIVDLEANVPGAFADENVAEDGKTSEKGASFRYSLTLPSRCEFPNQELDEQADS</sequence>
<dbReference type="AlphaFoldDB" id="A0A7S3GPM2"/>
<dbReference type="EMBL" id="HBIC01003425">
    <property type="protein sequence ID" value="CAE0273001.1"/>
    <property type="molecule type" value="Transcribed_RNA"/>
</dbReference>
<protein>
    <submittedName>
        <fullName evidence="2">Uncharacterized protein</fullName>
    </submittedName>
</protein>
<gene>
    <name evidence="2" type="ORF">SELO1098_LOCUS1827</name>
</gene>
<name>A0A7S3GPM2_9STRA</name>